<dbReference type="InterPro" id="IPR000683">
    <property type="entry name" value="Gfo/Idh/MocA-like_OxRdtase_N"/>
</dbReference>
<dbReference type="Gene3D" id="3.30.360.10">
    <property type="entry name" value="Dihydrodipicolinate Reductase, domain 2"/>
    <property type="match status" value="1"/>
</dbReference>
<protein>
    <recommendedName>
        <fullName evidence="5">Gfo/Idh/MocA-like oxidoreductase N-terminal domain-containing protein</fullName>
    </recommendedName>
</protein>
<evidence type="ECO:0000256" key="1">
    <source>
        <dbReference type="ARBA" id="ARBA00023002"/>
    </source>
</evidence>
<dbReference type="PANTHER" id="PTHR43818:SF11">
    <property type="entry name" value="BCDNA.GH03377"/>
    <property type="match status" value="1"/>
</dbReference>
<accession>A0A381U670</accession>
<sequence length="373" mass="41510">MPTADGKFGVGIVGTGWCAAAHLRAFAGNPYTRVVLMCGRNEQRARRKLKDFGAEVADVSFTRKYDDLLSAEDVDIVAISTPNHLHAEQAIQAAQAGKHFVLEKPTGLDVRELAKIGTAVRHAQVRTIVSFVLHYNPFLKFAHWLRESGRLGAIRYVRCQYLSRILESYPGWSWLKTARSGRSHLLSAGCHAVDAVRWCSGLEPTAVSAYHTQFTKGYQWPTSIVVNLQLGRRAIGQVVSSTDYMMPYTFGVELMGDRATLRDDTIFWKDQPIDLDELQHANPFPEVTLKPGRALDGSSTIRIDCEMPASGNVRSHPFQGEIDELVNCIRQNRESHLNVFDAQKTMEVCLAADRSATNSGRTVRLPLIKQTGD</sequence>
<organism evidence="4">
    <name type="scientific">marine metagenome</name>
    <dbReference type="NCBI Taxonomy" id="408172"/>
    <lineage>
        <taxon>unclassified sequences</taxon>
        <taxon>metagenomes</taxon>
        <taxon>ecological metagenomes</taxon>
    </lineage>
</organism>
<dbReference type="GO" id="GO:0000166">
    <property type="term" value="F:nucleotide binding"/>
    <property type="evidence" value="ECO:0007669"/>
    <property type="project" value="InterPro"/>
</dbReference>
<feature type="domain" description="Gfo/Idh/MocA-like oxidoreductase N-terminal" evidence="2">
    <location>
        <begin position="8"/>
        <end position="130"/>
    </location>
</feature>
<feature type="domain" description="GFO/IDH/MocA-like oxidoreductase" evidence="3">
    <location>
        <begin position="145"/>
        <end position="262"/>
    </location>
</feature>
<dbReference type="InterPro" id="IPR055170">
    <property type="entry name" value="GFO_IDH_MocA-like_dom"/>
</dbReference>
<evidence type="ECO:0000259" key="3">
    <source>
        <dbReference type="Pfam" id="PF22725"/>
    </source>
</evidence>
<evidence type="ECO:0008006" key="5">
    <source>
        <dbReference type="Google" id="ProtNLM"/>
    </source>
</evidence>
<dbReference type="SUPFAM" id="SSF55347">
    <property type="entry name" value="Glyceraldehyde-3-phosphate dehydrogenase-like, C-terminal domain"/>
    <property type="match status" value="1"/>
</dbReference>
<name>A0A381U670_9ZZZZ</name>
<dbReference type="GO" id="GO:0016491">
    <property type="term" value="F:oxidoreductase activity"/>
    <property type="evidence" value="ECO:0007669"/>
    <property type="project" value="UniProtKB-KW"/>
</dbReference>
<evidence type="ECO:0000259" key="2">
    <source>
        <dbReference type="Pfam" id="PF01408"/>
    </source>
</evidence>
<evidence type="ECO:0000313" key="4">
    <source>
        <dbReference type="EMBL" id="SVA23745.1"/>
    </source>
</evidence>
<keyword evidence="1" id="KW-0560">Oxidoreductase</keyword>
<dbReference type="InterPro" id="IPR036291">
    <property type="entry name" value="NAD(P)-bd_dom_sf"/>
</dbReference>
<dbReference type="Pfam" id="PF22725">
    <property type="entry name" value="GFO_IDH_MocA_C3"/>
    <property type="match status" value="1"/>
</dbReference>
<gene>
    <name evidence="4" type="ORF">METZ01_LOCUS76599</name>
</gene>
<dbReference type="EMBL" id="UINC01005818">
    <property type="protein sequence ID" value="SVA23745.1"/>
    <property type="molecule type" value="Genomic_DNA"/>
</dbReference>
<dbReference type="SUPFAM" id="SSF51735">
    <property type="entry name" value="NAD(P)-binding Rossmann-fold domains"/>
    <property type="match status" value="1"/>
</dbReference>
<reference evidence="4" key="1">
    <citation type="submission" date="2018-05" db="EMBL/GenBank/DDBJ databases">
        <authorList>
            <person name="Lanie J.A."/>
            <person name="Ng W.-L."/>
            <person name="Kazmierczak K.M."/>
            <person name="Andrzejewski T.M."/>
            <person name="Davidsen T.M."/>
            <person name="Wayne K.J."/>
            <person name="Tettelin H."/>
            <person name="Glass J.I."/>
            <person name="Rusch D."/>
            <person name="Podicherti R."/>
            <person name="Tsui H.-C.T."/>
            <person name="Winkler M.E."/>
        </authorList>
    </citation>
    <scope>NUCLEOTIDE SEQUENCE</scope>
</reference>
<dbReference type="PANTHER" id="PTHR43818">
    <property type="entry name" value="BCDNA.GH03377"/>
    <property type="match status" value="1"/>
</dbReference>
<proteinExistence type="predicted"/>
<dbReference type="AlphaFoldDB" id="A0A381U670"/>
<dbReference type="InterPro" id="IPR050463">
    <property type="entry name" value="Gfo/Idh/MocA_oxidrdct_glycsds"/>
</dbReference>
<dbReference type="Pfam" id="PF01408">
    <property type="entry name" value="GFO_IDH_MocA"/>
    <property type="match status" value="1"/>
</dbReference>
<dbReference type="Gene3D" id="3.40.50.720">
    <property type="entry name" value="NAD(P)-binding Rossmann-like Domain"/>
    <property type="match status" value="1"/>
</dbReference>